<keyword evidence="2" id="KW-1185">Reference proteome</keyword>
<gene>
    <name evidence="1" type="ORF">TBK1r_43650</name>
</gene>
<accession>A0ABX5XVE7</accession>
<organism evidence="1 2">
    <name type="scientific">Stieleria magnilauensis</name>
    <dbReference type="NCBI Taxonomy" id="2527963"/>
    <lineage>
        <taxon>Bacteria</taxon>
        <taxon>Pseudomonadati</taxon>
        <taxon>Planctomycetota</taxon>
        <taxon>Planctomycetia</taxon>
        <taxon>Pirellulales</taxon>
        <taxon>Pirellulaceae</taxon>
        <taxon>Stieleria</taxon>
    </lineage>
</organism>
<dbReference type="EMBL" id="CP036432">
    <property type="protein sequence ID" value="QDV85385.1"/>
    <property type="molecule type" value="Genomic_DNA"/>
</dbReference>
<evidence type="ECO:0000313" key="2">
    <source>
        <dbReference type="Proteomes" id="UP000318081"/>
    </source>
</evidence>
<sequence length="514" mass="57408">MTTELAFGWRPIEKGYSTGLDFLGLASPIEGILDAETSGITNVTARARYFTIVPWYYWRYTQLGGEGSAADQRRFAIGFEMLLAYANIAWLEKTESAMSGIIRRDFCDKVWKEEREPLPLRGGEVGDTPSPLDAALYGPSLRRLNLLGRYSQIHTCRDAGKIMAEELDKTLCQLSSYDSLVDAAFIDKDTVREWADHLSLDQPTQRETELLRALLFSYGEFGLEEVPPRVFTMLLFLNMAQTTSGSFTSSMIEEALATGRDLSGQPVTPDSLLIATHTRWRILAILKFLRHASELAFGAIHRHVKDSSVRFMNAEVAANNLISLATTTNSKPQLPDEYDELLTGYHQGASPPGWKPADETPQVVLCHAIQLCAWCHATLRTQSGQALLDDDMARVGLHLDADLYGYSQQLDELAGGSMVDALRWLCVDRGIARHFQVAARKLVQHDTFRLIEDEEGIRATDKCPIADVAIRIDSMLSLLADVKLLARADDGYTIVPETRTLYDEQIERIESSHV</sequence>
<proteinExistence type="predicted"/>
<dbReference type="Proteomes" id="UP000318081">
    <property type="component" value="Chromosome"/>
</dbReference>
<dbReference type="RefSeq" id="WP_145214927.1">
    <property type="nucleotide sequence ID" value="NZ_CP036432.1"/>
</dbReference>
<reference evidence="1 2" key="1">
    <citation type="submission" date="2019-02" db="EMBL/GenBank/DDBJ databases">
        <title>Deep-cultivation of Planctomycetes and their phenomic and genomic characterization uncovers novel biology.</title>
        <authorList>
            <person name="Wiegand S."/>
            <person name="Jogler M."/>
            <person name="Boedeker C."/>
            <person name="Pinto D."/>
            <person name="Vollmers J."/>
            <person name="Rivas-Marin E."/>
            <person name="Kohn T."/>
            <person name="Peeters S.H."/>
            <person name="Heuer A."/>
            <person name="Rast P."/>
            <person name="Oberbeckmann S."/>
            <person name="Bunk B."/>
            <person name="Jeske O."/>
            <person name="Meyerdierks A."/>
            <person name="Storesund J.E."/>
            <person name="Kallscheuer N."/>
            <person name="Luecker S."/>
            <person name="Lage O.M."/>
            <person name="Pohl T."/>
            <person name="Merkel B.J."/>
            <person name="Hornburger P."/>
            <person name="Mueller R.-W."/>
            <person name="Bruemmer F."/>
            <person name="Labrenz M."/>
            <person name="Spormann A.M."/>
            <person name="Op den Camp H."/>
            <person name="Overmann J."/>
            <person name="Amann R."/>
            <person name="Jetten M.S.M."/>
            <person name="Mascher T."/>
            <person name="Medema M.H."/>
            <person name="Devos D.P."/>
            <person name="Kaster A.-K."/>
            <person name="Ovreas L."/>
            <person name="Rohde M."/>
            <person name="Galperin M.Y."/>
            <person name="Jogler C."/>
        </authorList>
    </citation>
    <scope>NUCLEOTIDE SEQUENCE [LARGE SCALE GENOMIC DNA]</scope>
    <source>
        <strain evidence="1 2">TBK1r</strain>
    </source>
</reference>
<protein>
    <submittedName>
        <fullName evidence="1">Uncharacterized protein</fullName>
    </submittedName>
</protein>
<name>A0ABX5XVE7_9BACT</name>
<evidence type="ECO:0000313" key="1">
    <source>
        <dbReference type="EMBL" id="QDV85385.1"/>
    </source>
</evidence>